<evidence type="ECO:0000259" key="5">
    <source>
        <dbReference type="PROSITE" id="PS51900"/>
    </source>
</evidence>
<dbReference type="InterPro" id="IPR010998">
    <property type="entry name" value="Integrase_recombinase_N"/>
</dbReference>
<dbReference type="SUPFAM" id="SSF56349">
    <property type="entry name" value="DNA breaking-rejoining enzymes"/>
    <property type="match status" value="1"/>
</dbReference>
<evidence type="ECO:0000256" key="3">
    <source>
        <dbReference type="ARBA" id="ARBA00023172"/>
    </source>
</evidence>
<evidence type="ECO:0000313" key="6">
    <source>
        <dbReference type="EMBL" id="MDS0299362.1"/>
    </source>
</evidence>
<dbReference type="InterPro" id="IPR050090">
    <property type="entry name" value="Tyrosine_recombinase_XerCD"/>
</dbReference>
<evidence type="ECO:0000256" key="1">
    <source>
        <dbReference type="ARBA" id="ARBA00022908"/>
    </source>
</evidence>
<dbReference type="Pfam" id="PF02899">
    <property type="entry name" value="Phage_int_SAM_1"/>
    <property type="match status" value="1"/>
</dbReference>
<dbReference type="InterPro" id="IPR044068">
    <property type="entry name" value="CB"/>
</dbReference>
<protein>
    <submittedName>
        <fullName evidence="6">Site-specific integrase</fullName>
    </submittedName>
</protein>
<dbReference type="Proteomes" id="UP001257060">
    <property type="component" value="Unassembled WGS sequence"/>
</dbReference>
<feature type="domain" description="Core-binding (CB)" evidence="5">
    <location>
        <begin position="6"/>
        <end position="90"/>
    </location>
</feature>
<dbReference type="EMBL" id="JAMQOP010000002">
    <property type="protein sequence ID" value="MDS0299362.1"/>
    <property type="molecule type" value="Genomic_DNA"/>
</dbReference>
<reference evidence="6 7" key="1">
    <citation type="submission" date="2022-06" db="EMBL/GenBank/DDBJ databases">
        <title>Halogeometricum sp. a new haloarchaeum isolate from saline soil.</title>
        <authorList>
            <person name="Strakova D."/>
            <person name="Galisteo C."/>
            <person name="Sanchez-Porro C."/>
            <person name="Ventosa A."/>
        </authorList>
    </citation>
    <scope>NUCLEOTIDE SEQUENCE [LARGE SCALE GENOMIC DNA]</scope>
    <source>
        <strain evidence="6 7">S1BR25-6</strain>
    </source>
</reference>
<dbReference type="InterPro" id="IPR011010">
    <property type="entry name" value="DNA_brk_join_enz"/>
</dbReference>
<dbReference type="CDD" id="cd00397">
    <property type="entry name" value="DNA_BRE_C"/>
    <property type="match status" value="1"/>
</dbReference>
<proteinExistence type="predicted"/>
<dbReference type="PROSITE" id="PS51900">
    <property type="entry name" value="CB"/>
    <property type="match status" value="1"/>
</dbReference>
<keyword evidence="3" id="KW-0233">DNA recombination</keyword>
<keyword evidence="7" id="KW-1185">Reference proteome</keyword>
<evidence type="ECO:0000313" key="7">
    <source>
        <dbReference type="Proteomes" id="UP001257060"/>
    </source>
</evidence>
<dbReference type="InterPro" id="IPR013762">
    <property type="entry name" value="Integrase-like_cat_sf"/>
</dbReference>
<gene>
    <name evidence="6" type="ORF">NDI76_11475</name>
</gene>
<comment type="caution">
    <text evidence="6">The sequence shown here is derived from an EMBL/GenBank/DDBJ whole genome shotgun (WGS) entry which is preliminary data.</text>
</comment>
<sequence length="345" mass="39882">MHDSAVTPTSAVEQYLEAREYELAESSIQNMRYRLKQFTKWAEMKELTDMRELNGRHVEQYKLWRQDDDLAPITVQQQLQTLRVFLKWCESQEFAQPGVADLVRIPTVSKANRTRDDAISSVTANDILSFFQKYDYASRDHVVFHLLWHTGIRLGSLRALDLSDWCVEYSDGREDAYLAIRHRPNTGTPLKLQEMGERNISILDKDLINAVQDYIDRNRAEITDDNGREPLITTNQGRISKNSVRYTVYRATHPCQYRGECPHDRAESDCDARSNVSEASKCPSAVGPHAIRRSAITAHLDADVPKEIASERMAVSPDTLEDHYDVRTNEQKRTRRQRYLHDLNI</sequence>
<name>A0ABU2GEY3_9EURY</name>
<dbReference type="Gene3D" id="1.10.443.10">
    <property type="entry name" value="Intergrase catalytic core"/>
    <property type="match status" value="1"/>
</dbReference>
<evidence type="ECO:0000256" key="4">
    <source>
        <dbReference type="PROSITE-ProRule" id="PRU01248"/>
    </source>
</evidence>
<accession>A0ABU2GEY3</accession>
<dbReference type="Gene3D" id="1.10.150.130">
    <property type="match status" value="1"/>
</dbReference>
<dbReference type="PANTHER" id="PTHR30349:SF41">
    <property type="entry name" value="INTEGRASE_RECOMBINASE PROTEIN MJ0367-RELATED"/>
    <property type="match status" value="1"/>
</dbReference>
<keyword evidence="2 4" id="KW-0238">DNA-binding</keyword>
<dbReference type="InterPro" id="IPR004107">
    <property type="entry name" value="Integrase_SAM-like_N"/>
</dbReference>
<organism evidence="6 7">
    <name type="scientific">Halogeometricum salsisoli</name>
    <dbReference type="NCBI Taxonomy" id="2950536"/>
    <lineage>
        <taxon>Archaea</taxon>
        <taxon>Methanobacteriati</taxon>
        <taxon>Methanobacteriota</taxon>
        <taxon>Stenosarchaea group</taxon>
        <taxon>Halobacteria</taxon>
        <taxon>Halobacteriales</taxon>
        <taxon>Haloferacaceae</taxon>
        <taxon>Halogeometricum</taxon>
    </lineage>
</organism>
<dbReference type="PANTHER" id="PTHR30349">
    <property type="entry name" value="PHAGE INTEGRASE-RELATED"/>
    <property type="match status" value="1"/>
</dbReference>
<dbReference type="RefSeq" id="WP_310924219.1">
    <property type="nucleotide sequence ID" value="NZ_JAMQOP010000002.1"/>
</dbReference>
<keyword evidence="1" id="KW-0229">DNA integration</keyword>
<evidence type="ECO:0000256" key="2">
    <source>
        <dbReference type="ARBA" id="ARBA00023125"/>
    </source>
</evidence>